<protein>
    <submittedName>
        <fullName evidence="3">4961_t:CDS:1</fullName>
    </submittedName>
</protein>
<feature type="region of interest" description="Disordered" evidence="1">
    <location>
        <begin position="225"/>
        <end position="247"/>
    </location>
</feature>
<proteinExistence type="predicted"/>
<dbReference type="EMBL" id="CAJVPZ010001741">
    <property type="protein sequence ID" value="CAG8498845.1"/>
    <property type="molecule type" value="Genomic_DNA"/>
</dbReference>
<keyword evidence="2" id="KW-0472">Membrane</keyword>
<feature type="transmembrane region" description="Helical" evidence="2">
    <location>
        <begin position="198"/>
        <end position="220"/>
    </location>
</feature>
<dbReference type="OrthoDB" id="2419748at2759"/>
<dbReference type="AlphaFoldDB" id="A0A9N9EZY8"/>
<keyword evidence="4" id="KW-1185">Reference proteome</keyword>
<keyword evidence="2" id="KW-0812">Transmembrane</keyword>
<organism evidence="3 4">
    <name type="scientific">Racocetra fulgida</name>
    <dbReference type="NCBI Taxonomy" id="60492"/>
    <lineage>
        <taxon>Eukaryota</taxon>
        <taxon>Fungi</taxon>
        <taxon>Fungi incertae sedis</taxon>
        <taxon>Mucoromycota</taxon>
        <taxon>Glomeromycotina</taxon>
        <taxon>Glomeromycetes</taxon>
        <taxon>Diversisporales</taxon>
        <taxon>Gigasporaceae</taxon>
        <taxon>Racocetra</taxon>
    </lineage>
</organism>
<name>A0A9N9EZY8_9GLOM</name>
<evidence type="ECO:0000313" key="3">
    <source>
        <dbReference type="EMBL" id="CAG8498845.1"/>
    </source>
</evidence>
<feature type="compositionally biased region" description="Polar residues" evidence="1">
    <location>
        <begin position="1"/>
        <end position="43"/>
    </location>
</feature>
<gene>
    <name evidence="3" type="ORF">RFULGI_LOCUS2338</name>
</gene>
<feature type="compositionally biased region" description="Basic and acidic residues" evidence="1">
    <location>
        <begin position="52"/>
        <end position="61"/>
    </location>
</feature>
<feature type="region of interest" description="Disordered" evidence="1">
    <location>
        <begin position="1"/>
        <end position="93"/>
    </location>
</feature>
<keyword evidence="2" id="KW-1133">Transmembrane helix</keyword>
<accession>A0A9N9EZY8</accession>
<evidence type="ECO:0000313" key="4">
    <source>
        <dbReference type="Proteomes" id="UP000789396"/>
    </source>
</evidence>
<evidence type="ECO:0000256" key="1">
    <source>
        <dbReference type="SAM" id="MobiDB-lite"/>
    </source>
</evidence>
<reference evidence="3" key="1">
    <citation type="submission" date="2021-06" db="EMBL/GenBank/DDBJ databases">
        <authorList>
            <person name="Kallberg Y."/>
            <person name="Tangrot J."/>
            <person name="Rosling A."/>
        </authorList>
    </citation>
    <scope>NUCLEOTIDE SEQUENCE</scope>
    <source>
        <strain evidence="3">IN212</strain>
    </source>
</reference>
<evidence type="ECO:0000256" key="2">
    <source>
        <dbReference type="SAM" id="Phobius"/>
    </source>
</evidence>
<sequence>MSTHQHSISENVSATNTSHSTVTLKPLPTTSRFSTNSSETGENISLEGDETDQTKLIKEKNGVPIQPPKAAKGGIQSSSSSIADQEESCDRRNSKSLLGRSLSFLNRKEERQSQLVKIHKYTIYDNEKEEFIEIVEEEWEGDGPPPRQSITSQHKSIIFVDKDLPSLPEPIPKKEENKFIKFSKWAAKKWLQNKKRNIITLGVTLFVFFILIILAAAGVFSNHGNSNNGQGNDNHSVKYITSSNHGS</sequence>
<comment type="caution">
    <text evidence="3">The sequence shown here is derived from an EMBL/GenBank/DDBJ whole genome shotgun (WGS) entry which is preliminary data.</text>
</comment>
<dbReference type="Proteomes" id="UP000789396">
    <property type="component" value="Unassembled WGS sequence"/>
</dbReference>
<feature type="compositionally biased region" description="Low complexity" evidence="1">
    <location>
        <begin position="225"/>
        <end position="234"/>
    </location>
</feature>